<reference evidence="3" key="1">
    <citation type="submission" date="2020-05" db="EMBL/GenBank/DDBJ databases">
        <title>Identification of trans-AT polyketide cluster in two marine bacteria, producers of a novel glutaramide-containing polyketide sesbanimide D and analogs.</title>
        <authorList>
            <person name="Kacar D."/>
            <person name="Rodriguez P."/>
            <person name="Canedo L."/>
            <person name="Gonzalez E."/>
            <person name="Galan B."/>
            <person name="De La Calle F."/>
            <person name="Garcia J.L."/>
        </authorList>
    </citation>
    <scope>NUCLEOTIDE SEQUENCE</scope>
    <source>
        <strain evidence="3">PHM038</strain>
    </source>
</reference>
<name>A0A926NX81_9HYPH</name>
<organism evidence="3 4">
    <name type="scientific">Roseibium aggregatum</name>
    <dbReference type="NCBI Taxonomy" id="187304"/>
    <lineage>
        <taxon>Bacteria</taxon>
        <taxon>Pseudomonadati</taxon>
        <taxon>Pseudomonadota</taxon>
        <taxon>Alphaproteobacteria</taxon>
        <taxon>Hyphomicrobiales</taxon>
        <taxon>Stappiaceae</taxon>
        <taxon>Roseibium</taxon>
    </lineage>
</organism>
<sequence>MSAVFLLRPLLRFLTSRTGILVLICFALFAWHKIDKTSAVRRAVAGYVADVELSAKNAELAELKRRSAVFVSANKNLLSQVAAANADAEAANQELEHYVSTVDDDCAVDGALLERLRNR</sequence>
<evidence type="ECO:0000313" key="3">
    <source>
        <dbReference type="EMBL" id="MBD1544888.1"/>
    </source>
</evidence>
<accession>A0A926NX81</accession>
<evidence type="ECO:0000313" key="4">
    <source>
        <dbReference type="Proteomes" id="UP000598467"/>
    </source>
</evidence>
<keyword evidence="2" id="KW-0472">Membrane</keyword>
<gene>
    <name evidence="3" type="ORF">HK439_01320</name>
</gene>
<dbReference type="EMBL" id="JABFCZ010000002">
    <property type="protein sequence ID" value="MBD1544888.1"/>
    <property type="molecule type" value="Genomic_DNA"/>
</dbReference>
<keyword evidence="1" id="KW-0175">Coiled coil</keyword>
<dbReference type="RefSeq" id="WP_190289569.1">
    <property type="nucleotide sequence ID" value="NZ_JABFCZ010000002.1"/>
</dbReference>
<evidence type="ECO:0000256" key="1">
    <source>
        <dbReference type="SAM" id="Coils"/>
    </source>
</evidence>
<proteinExistence type="predicted"/>
<dbReference type="AlphaFoldDB" id="A0A926NX81"/>
<dbReference type="Proteomes" id="UP000598467">
    <property type="component" value="Unassembled WGS sequence"/>
</dbReference>
<evidence type="ECO:0000256" key="2">
    <source>
        <dbReference type="SAM" id="Phobius"/>
    </source>
</evidence>
<feature type="coiled-coil region" evidence="1">
    <location>
        <begin position="74"/>
        <end position="101"/>
    </location>
</feature>
<keyword evidence="2" id="KW-0812">Transmembrane</keyword>
<keyword evidence="2" id="KW-1133">Transmembrane helix</keyword>
<comment type="caution">
    <text evidence="3">The sequence shown here is derived from an EMBL/GenBank/DDBJ whole genome shotgun (WGS) entry which is preliminary data.</text>
</comment>
<feature type="transmembrane region" description="Helical" evidence="2">
    <location>
        <begin position="12"/>
        <end position="31"/>
    </location>
</feature>
<protein>
    <submittedName>
        <fullName evidence="3">Uncharacterized protein</fullName>
    </submittedName>
</protein>